<organism evidence="1 2">
    <name type="scientific">Calditerricola satsumensis</name>
    <dbReference type="NCBI Taxonomy" id="373054"/>
    <lineage>
        <taxon>Bacteria</taxon>
        <taxon>Bacillati</taxon>
        <taxon>Bacillota</taxon>
        <taxon>Bacilli</taxon>
        <taxon>Bacillales</taxon>
        <taxon>Bacillaceae</taxon>
        <taxon>Calditerricola</taxon>
    </lineage>
</organism>
<dbReference type="EMBL" id="BMOF01000042">
    <property type="protein sequence ID" value="GGK04772.1"/>
    <property type="molecule type" value="Genomic_DNA"/>
</dbReference>
<keyword evidence="2" id="KW-1185">Reference proteome</keyword>
<evidence type="ECO:0008006" key="3">
    <source>
        <dbReference type="Google" id="ProtNLM"/>
    </source>
</evidence>
<gene>
    <name evidence="1" type="primary">yjcH</name>
    <name evidence="1" type="ORF">GCM10007043_18540</name>
</gene>
<dbReference type="InterPro" id="IPR029058">
    <property type="entry name" value="AB_hydrolase_fold"/>
</dbReference>
<sequence length="246" mass="27720">MTNPYLKRTIHRHNVASPHLDHAREFLVYLPPGYDERQTYPVVYCQDGREFFNLGRIATIANKLILDEGLAPILIVGVTVDIQRRTAEYALTGDLNPAYTRFFVDTLVPFVEAHYPARRQPQARVLAGDSLGASVSLQLALEHPTLFRRVLSLSGAFYPQLQDRIAASGDLSGYDIFMCVGTEETAVETHIGPVDFVAINRQARDLLRQKGASVTYREAAGKHVWGFWQTMLPDALRHFFLTSRMS</sequence>
<dbReference type="AlphaFoldDB" id="A0A8J3B9T4"/>
<evidence type="ECO:0000313" key="1">
    <source>
        <dbReference type="EMBL" id="GGK04772.1"/>
    </source>
</evidence>
<dbReference type="Proteomes" id="UP000637720">
    <property type="component" value="Unassembled WGS sequence"/>
</dbReference>
<proteinExistence type="predicted"/>
<comment type="caution">
    <text evidence="1">The sequence shown here is derived from an EMBL/GenBank/DDBJ whole genome shotgun (WGS) entry which is preliminary data.</text>
</comment>
<name>A0A8J3B9T4_9BACI</name>
<dbReference type="Pfam" id="PF00756">
    <property type="entry name" value="Esterase"/>
    <property type="match status" value="1"/>
</dbReference>
<dbReference type="PANTHER" id="PTHR48098">
    <property type="entry name" value="ENTEROCHELIN ESTERASE-RELATED"/>
    <property type="match status" value="1"/>
</dbReference>
<dbReference type="Gene3D" id="3.40.50.1820">
    <property type="entry name" value="alpha/beta hydrolase"/>
    <property type="match status" value="1"/>
</dbReference>
<protein>
    <recommendedName>
        <fullName evidence="3">Esterase family protein</fullName>
    </recommendedName>
</protein>
<dbReference type="RefSeq" id="WP_054670603.1">
    <property type="nucleotide sequence ID" value="NZ_BMOF01000042.1"/>
</dbReference>
<evidence type="ECO:0000313" key="2">
    <source>
        <dbReference type="Proteomes" id="UP000637720"/>
    </source>
</evidence>
<reference evidence="1" key="2">
    <citation type="submission" date="2020-09" db="EMBL/GenBank/DDBJ databases">
        <authorList>
            <person name="Sun Q."/>
            <person name="Ohkuma M."/>
        </authorList>
    </citation>
    <scope>NUCLEOTIDE SEQUENCE</scope>
    <source>
        <strain evidence="1">JCM 14719</strain>
    </source>
</reference>
<dbReference type="InterPro" id="IPR050583">
    <property type="entry name" value="Mycobacterial_A85_antigen"/>
</dbReference>
<reference evidence="1" key="1">
    <citation type="journal article" date="2014" name="Int. J. Syst. Evol. Microbiol.">
        <title>Complete genome sequence of Corynebacterium casei LMG S-19264T (=DSM 44701T), isolated from a smear-ripened cheese.</title>
        <authorList>
            <consortium name="US DOE Joint Genome Institute (JGI-PGF)"/>
            <person name="Walter F."/>
            <person name="Albersmeier A."/>
            <person name="Kalinowski J."/>
            <person name="Ruckert C."/>
        </authorList>
    </citation>
    <scope>NUCLEOTIDE SEQUENCE</scope>
    <source>
        <strain evidence="1">JCM 14719</strain>
    </source>
</reference>
<dbReference type="InterPro" id="IPR000801">
    <property type="entry name" value="Esterase-like"/>
</dbReference>
<dbReference type="SUPFAM" id="SSF53474">
    <property type="entry name" value="alpha/beta-Hydrolases"/>
    <property type="match status" value="1"/>
</dbReference>
<dbReference type="PANTHER" id="PTHR48098:SF3">
    <property type="entry name" value="IRON(III) ENTEROBACTIN ESTERASE"/>
    <property type="match status" value="1"/>
</dbReference>
<accession>A0A8J3B9T4</accession>